<protein>
    <submittedName>
        <fullName evidence="3">FxsA family protein</fullName>
    </submittedName>
</protein>
<name>A0AB39HF34_9VIBR</name>
<evidence type="ECO:0000256" key="1">
    <source>
        <dbReference type="SAM" id="MobiDB-lite"/>
    </source>
</evidence>
<evidence type="ECO:0000313" key="3">
    <source>
        <dbReference type="EMBL" id="XDK24921.1"/>
    </source>
</evidence>
<dbReference type="InterPro" id="IPR007313">
    <property type="entry name" value="FxsA"/>
</dbReference>
<dbReference type="Pfam" id="PF04186">
    <property type="entry name" value="FxsA"/>
    <property type="match status" value="1"/>
</dbReference>
<dbReference type="RefSeq" id="WP_306102052.1">
    <property type="nucleotide sequence ID" value="NZ_CP162601.1"/>
</dbReference>
<dbReference type="EMBL" id="CP162601">
    <property type="protein sequence ID" value="XDK24921.1"/>
    <property type="molecule type" value="Genomic_DNA"/>
</dbReference>
<keyword evidence="2" id="KW-0472">Membrane</keyword>
<feature type="region of interest" description="Disordered" evidence="1">
    <location>
        <begin position="123"/>
        <end position="159"/>
    </location>
</feature>
<dbReference type="PANTHER" id="PTHR35335">
    <property type="entry name" value="UPF0716 PROTEIN FXSA"/>
    <property type="match status" value="1"/>
</dbReference>
<dbReference type="AlphaFoldDB" id="A0AB39HF34"/>
<dbReference type="GO" id="GO:0016020">
    <property type="term" value="C:membrane"/>
    <property type="evidence" value="ECO:0007669"/>
    <property type="project" value="InterPro"/>
</dbReference>
<keyword evidence="2" id="KW-0812">Transmembrane</keyword>
<feature type="transmembrane region" description="Helical" evidence="2">
    <location>
        <begin position="25"/>
        <end position="46"/>
    </location>
</feature>
<reference evidence="3" key="1">
    <citation type="submission" date="2024-07" db="EMBL/GenBank/DDBJ databases">
        <title>Genome Analysis of a Potential Novel Vibrio Species Secreting pH- and Thermo-stable Alginate Lyase and its Application in Producing Alginate Oligosaccharides.</title>
        <authorList>
            <person name="Huang H."/>
            <person name="Bao K."/>
        </authorList>
    </citation>
    <scope>NUCLEOTIDE SEQUENCE</scope>
    <source>
        <strain evidence="3">HB236076</strain>
    </source>
</reference>
<organism evidence="3">
    <name type="scientific">Vibrio sp. HB236076</name>
    <dbReference type="NCBI Taxonomy" id="3232307"/>
    <lineage>
        <taxon>Bacteria</taxon>
        <taxon>Pseudomonadati</taxon>
        <taxon>Pseudomonadota</taxon>
        <taxon>Gammaproteobacteria</taxon>
        <taxon>Vibrionales</taxon>
        <taxon>Vibrionaceae</taxon>
        <taxon>Vibrio</taxon>
    </lineage>
</organism>
<evidence type="ECO:0000256" key="2">
    <source>
        <dbReference type="SAM" id="Phobius"/>
    </source>
</evidence>
<dbReference type="KEGG" id="vih:AB0763_12245"/>
<feature type="transmembrane region" description="Helical" evidence="2">
    <location>
        <begin position="75"/>
        <end position="100"/>
    </location>
</feature>
<dbReference type="NCBIfam" id="NF008528">
    <property type="entry name" value="PRK11463.1-2"/>
    <property type="match status" value="1"/>
</dbReference>
<dbReference type="PANTHER" id="PTHR35335:SF1">
    <property type="entry name" value="UPF0716 PROTEIN FXSA"/>
    <property type="match status" value="1"/>
</dbReference>
<gene>
    <name evidence="3" type="ORF">AB0763_12245</name>
</gene>
<keyword evidence="2" id="KW-1133">Transmembrane helix</keyword>
<accession>A0AB39HF34</accession>
<sequence length="159" mass="17315">MPFLFLLIVCVPIIEITLIIQLGSWLGIGWTLALIIFTAVVGAALVKQQGVAVIARAQHQWQQGQVPAKTMVEGLALALAGLMLLTPGFMTDAIGLALLFPPWRQKIAQTLMERIVVRSAHQGDGFSRHSSQGNTYDGEYQRTAESSSDETSSEQKKLP</sequence>
<proteinExistence type="predicted"/>